<evidence type="ECO:0000313" key="2">
    <source>
        <dbReference type="EMBL" id="PPK98585.1"/>
    </source>
</evidence>
<sequence>MPLQAGDLVRPDGGELHEPVLWLSRGPAEPGAWAALRAEHARTGLWPLLLHGLGEGEDERRPWVAGELSPPAERSTPGDHSAEAVLSTWWEWHGWEDWGDPDVLQSMAPYDRRWPGLAPALPLRDDPDRVADARAEELRRTLRPAPRLGLVAAERGAEALTAVGWGGPMQFVDDIAELSAVVRSWEERFGARVVGVGFAHLHLSVAAPPRTFEEALPIAAEHVVSHDENTDLHLCARSLVDARSWSFWWD</sequence>
<evidence type="ECO:0000259" key="1">
    <source>
        <dbReference type="Pfam" id="PF14062"/>
    </source>
</evidence>
<dbReference type="EMBL" id="PTJD01000001">
    <property type="protein sequence ID" value="PPK98585.1"/>
    <property type="molecule type" value="Genomic_DNA"/>
</dbReference>
<name>A0A2S6IWC2_9ACTN</name>
<evidence type="ECO:0000313" key="3">
    <source>
        <dbReference type="Proteomes" id="UP000239485"/>
    </source>
</evidence>
<dbReference type="Pfam" id="PF14062">
    <property type="entry name" value="DUF4253"/>
    <property type="match status" value="1"/>
</dbReference>
<protein>
    <submittedName>
        <fullName evidence="2">Uncharacterized protein DUF4253</fullName>
    </submittedName>
</protein>
<accession>A0A2S6IWC2</accession>
<feature type="domain" description="DUF4253" evidence="1">
    <location>
        <begin position="147"/>
        <end position="250"/>
    </location>
</feature>
<gene>
    <name evidence="2" type="ORF">CLV92_101284</name>
</gene>
<comment type="caution">
    <text evidence="2">The sequence shown here is derived from an EMBL/GenBank/DDBJ whole genome shotgun (WGS) entry which is preliminary data.</text>
</comment>
<dbReference type="RefSeq" id="WP_158257090.1">
    <property type="nucleotide sequence ID" value="NZ_PTJD01000001.1"/>
</dbReference>
<reference evidence="2 3" key="1">
    <citation type="submission" date="2018-02" db="EMBL/GenBank/DDBJ databases">
        <title>Genomic Encyclopedia of Archaeal and Bacterial Type Strains, Phase II (KMG-II): from individual species to whole genera.</title>
        <authorList>
            <person name="Goeker M."/>
        </authorList>
    </citation>
    <scope>NUCLEOTIDE SEQUENCE [LARGE SCALE GENOMIC DNA]</scope>
    <source>
        <strain evidence="2 3">DSM 22857</strain>
    </source>
</reference>
<dbReference type="Proteomes" id="UP000239485">
    <property type="component" value="Unassembled WGS sequence"/>
</dbReference>
<proteinExistence type="predicted"/>
<dbReference type="OrthoDB" id="7839592at2"/>
<organism evidence="2 3">
    <name type="scientific">Kineococcus xinjiangensis</name>
    <dbReference type="NCBI Taxonomy" id="512762"/>
    <lineage>
        <taxon>Bacteria</taxon>
        <taxon>Bacillati</taxon>
        <taxon>Actinomycetota</taxon>
        <taxon>Actinomycetes</taxon>
        <taxon>Kineosporiales</taxon>
        <taxon>Kineosporiaceae</taxon>
        <taxon>Kineococcus</taxon>
    </lineage>
</organism>
<dbReference type="InterPro" id="IPR025349">
    <property type="entry name" value="DUF4253"/>
</dbReference>
<dbReference type="AlphaFoldDB" id="A0A2S6IWC2"/>
<keyword evidence="3" id="KW-1185">Reference proteome</keyword>